<comment type="caution">
    <text evidence="2">The sequence shown here is derived from an EMBL/GenBank/DDBJ whole genome shotgun (WGS) entry which is preliminary data.</text>
</comment>
<evidence type="ECO:0000313" key="3">
    <source>
        <dbReference type="Proteomes" id="UP000604341"/>
    </source>
</evidence>
<organism evidence="2 3">
    <name type="scientific">Deinococcus radiotolerans</name>
    <dbReference type="NCBI Taxonomy" id="1309407"/>
    <lineage>
        <taxon>Bacteria</taxon>
        <taxon>Thermotogati</taxon>
        <taxon>Deinococcota</taxon>
        <taxon>Deinococci</taxon>
        <taxon>Deinococcales</taxon>
        <taxon>Deinococcaceae</taxon>
        <taxon>Deinococcus</taxon>
    </lineage>
</organism>
<dbReference type="SUPFAM" id="SSF109604">
    <property type="entry name" value="HD-domain/PDEase-like"/>
    <property type="match status" value="1"/>
</dbReference>
<protein>
    <recommendedName>
        <fullName evidence="1">HD-GYP domain-containing protein</fullName>
    </recommendedName>
</protein>
<sequence>MRVVQYCVPLGQGLGLSPASLNDLEHSARLHDIFKLTSPGAAMLKPGRLDPAEWALMQRHAQNGEAIALRKPTLPLRLWTSFGPATSAGTAPGIPTAWLVRRTHSWRASSQCVDV</sequence>
<proteinExistence type="predicted"/>
<dbReference type="InterPro" id="IPR037522">
    <property type="entry name" value="HD_GYP_dom"/>
</dbReference>
<evidence type="ECO:0000259" key="1">
    <source>
        <dbReference type="PROSITE" id="PS51832"/>
    </source>
</evidence>
<feature type="domain" description="HD-GYP" evidence="1">
    <location>
        <begin position="1"/>
        <end position="115"/>
    </location>
</feature>
<name>A0ABQ2FQY9_9DEIO</name>
<dbReference type="PROSITE" id="PS51832">
    <property type="entry name" value="HD_GYP"/>
    <property type="match status" value="1"/>
</dbReference>
<dbReference type="EMBL" id="BMPE01000026">
    <property type="protein sequence ID" value="GGL18046.1"/>
    <property type="molecule type" value="Genomic_DNA"/>
</dbReference>
<evidence type="ECO:0000313" key="2">
    <source>
        <dbReference type="EMBL" id="GGL18046.1"/>
    </source>
</evidence>
<dbReference type="Gene3D" id="1.10.3210.10">
    <property type="entry name" value="Hypothetical protein af1432"/>
    <property type="match status" value="1"/>
</dbReference>
<keyword evidence="3" id="KW-1185">Reference proteome</keyword>
<dbReference type="CDD" id="cd00077">
    <property type="entry name" value="HDc"/>
    <property type="match status" value="1"/>
</dbReference>
<accession>A0ABQ2FQY9</accession>
<dbReference type="InterPro" id="IPR003607">
    <property type="entry name" value="HD/PDEase_dom"/>
</dbReference>
<dbReference type="PANTHER" id="PTHR45228:SF1">
    <property type="entry name" value="CYCLIC DI-GMP PHOSPHODIESTERASE TM_0186"/>
    <property type="match status" value="1"/>
</dbReference>
<reference evidence="3" key="1">
    <citation type="journal article" date="2019" name="Int. J. Syst. Evol. Microbiol.">
        <title>The Global Catalogue of Microorganisms (GCM) 10K type strain sequencing project: providing services to taxonomists for standard genome sequencing and annotation.</title>
        <authorList>
            <consortium name="The Broad Institute Genomics Platform"/>
            <consortium name="The Broad Institute Genome Sequencing Center for Infectious Disease"/>
            <person name="Wu L."/>
            <person name="Ma J."/>
        </authorList>
    </citation>
    <scope>NUCLEOTIDE SEQUENCE [LARGE SCALE GENOMIC DNA]</scope>
    <source>
        <strain evidence="3">JCM 19173</strain>
    </source>
</reference>
<dbReference type="PANTHER" id="PTHR45228">
    <property type="entry name" value="CYCLIC DI-GMP PHOSPHODIESTERASE TM_0186-RELATED"/>
    <property type="match status" value="1"/>
</dbReference>
<gene>
    <name evidence="2" type="ORF">GCM10010844_41110</name>
</gene>
<dbReference type="Proteomes" id="UP000604341">
    <property type="component" value="Unassembled WGS sequence"/>
</dbReference>
<dbReference type="InterPro" id="IPR052020">
    <property type="entry name" value="Cyclic_di-GMP/3'3'-cGAMP_PDE"/>
</dbReference>